<gene>
    <name evidence="4" type="ORF">FH972_023499</name>
</gene>
<dbReference type="GO" id="GO:0000045">
    <property type="term" value="P:autophagosome assembly"/>
    <property type="evidence" value="ECO:0007669"/>
    <property type="project" value="TreeGrafter"/>
</dbReference>
<keyword evidence="5" id="KW-1185">Reference proteome</keyword>
<evidence type="ECO:0000313" key="4">
    <source>
        <dbReference type="EMBL" id="KAB8349472.1"/>
    </source>
</evidence>
<dbReference type="AlphaFoldDB" id="A0A5N6KVR1"/>
<comment type="caution">
    <text evidence="4">The sequence shown here is derived from an EMBL/GenBank/DDBJ whole genome shotgun (WGS) entry which is preliminary data.</text>
</comment>
<dbReference type="GO" id="GO:0000407">
    <property type="term" value="C:phagophore assembly site"/>
    <property type="evidence" value="ECO:0007669"/>
    <property type="project" value="TreeGrafter"/>
</dbReference>
<organism evidence="4 5">
    <name type="scientific">Carpinus fangiana</name>
    <dbReference type="NCBI Taxonomy" id="176857"/>
    <lineage>
        <taxon>Eukaryota</taxon>
        <taxon>Viridiplantae</taxon>
        <taxon>Streptophyta</taxon>
        <taxon>Embryophyta</taxon>
        <taxon>Tracheophyta</taxon>
        <taxon>Spermatophyta</taxon>
        <taxon>Magnoliopsida</taxon>
        <taxon>eudicotyledons</taxon>
        <taxon>Gunneridae</taxon>
        <taxon>Pentapetalae</taxon>
        <taxon>rosids</taxon>
        <taxon>fabids</taxon>
        <taxon>Fagales</taxon>
        <taxon>Betulaceae</taxon>
        <taxon>Carpinus</taxon>
    </lineage>
</organism>
<dbReference type="PANTHER" id="PTHR13292:SF0">
    <property type="entry name" value="AUTOPHAGY-RELATED PROTEIN 101"/>
    <property type="match status" value="1"/>
</dbReference>
<proteinExistence type="inferred from homology"/>
<dbReference type="OrthoDB" id="10259639at2759"/>
<evidence type="ECO:0000313" key="5">
    <source>
        <dbReference type="Proteomes" id="UP000327013"/>
    </source>
</evidence>
<evidence type="ECO:0000256" key="1">
    <source>
        <dbReference type="ARBA" id="ARBA00007130"/>
    </source>
</evidence>
<dbReference type="GO" id="GO:0019901">
    <property type="term" value="F:protein kinase binding"/>
    <property type="evidence" value="ECO:0007669"/>
    <property type="project" value="TreeGrafter"/>
</dbReference>
<accession>A0A5N6KVR1</accession>
<evidence type="ECO:0000256" key="2">
    <source>
        <dbReference type="ARBA" id="ARBA00018874"/>
    </source>
</evidence>
<comment type="similarity">
    <text evidence="1">Belongs to the ATG101 family.</text>
</comment>
<dbReference type="Proteomes" id="UP000327013">
    <property type="component" value="Unassembled WGS sequence"/>
</dbReference>
<reference evidence="4 5" key="1">
    <citation type="submission" date="2019-06" db="EMBL/GenBank/DDBJ databases">
        <title>A chromosomal-level reference genome of Carpinus fangiana (Coryloideae, Betulaceae).</title>
        <authorList>
            <person name="Yang X."/>
            <person name="Wang Z."/>
            <person name="Zhang L."/>
            <person name="Hao G."/>
            <person name="Liu J."/>
            <person name="Yang Y."/>
        </authorList>
    </citation>
    <scope>NUCLEOTIDE SEQUENCE [LARGE SCALE GENOMIC DNA]</scope>
    <source>
        <strain evidence="4">Cfa_2016G</strain>
        <tissue evidence="4">Leaf</tissue>
    </source>
</reference>
<dbReference type="PANTHER" id="PTHR13292">
    <property type="entry name" value="AUTOPHAGY-RELATED PROTEIN 101"/>
    <property type="match status" value="1"/>
</dbReference>
<protein>
    <recommendedName>
        <fullName evidence="2">Autophagy-related protein 101</fullName>
    </recommendedName>
</protein>
<sequence length="302" mass="33546">MSSLERRPTPEHTLEIFADPARVKDVIKGILHTIFFHRIFTGVRPISRDVLGVTLPASDDVDLETMIDDRATQLLRHLDSTPSSASAGTGNGNGNGGRGQLAVLFFEKKRKKASGYNFFGKAAADEDLCWEQWLLDVTLARPRTEVDAEKVKNAMEKSLQKAAMKIVAIVGANQDIIPPITSMDQGASGNPFPYEIVVNPKQQGHSQVDRHHVVVAPVEQPSWRAIRLPPKCLGDSSLSFEPHLCGHHTTLMIDTHECSQYEVENDPDADERFCDGAGNVNGRQQKWNRRQEEACFLVRKEG</sequence>
<keyword evidence="3" id="KW-0072">Autophagy</keyword>
<dbReference type="InterPro" id="IPR012445">
    <property type="entry name" value="ATG101"/>
</dbReference>
<name>A0A5N6KVR1_9ROSI</name>
<evidence type="ECO:0000256" key="3">
    <source>
        <dbReference type="ARBA" id="ARBA00023006"/>
    </source>
</evidence>
<dbReference type="Pfam" id="PF07855">
    <property type="entry name" value="ATG101"/>
    <property type="match status" value="1"/>
</dbReference>
<dbReference type="EMBL" id="VIBQ01000014">
    <property type="protein sequence ID" value="KAB8349472.1"/>
    <property type="molecule type" value="Genomic_DNA"/>
</dbReference>
<dbReference type="GO" id="GO:1990316">
    <property type="term" value="C:Atg1/ULK1 kinase complex"/>
    <property type="evidence" value="ECO:0007669"/>
    <property type="project" value="TreeGrafter"/>
</dbReference>